<keyword evidence="1" id="KW-1133">Transmembrane helix</keyword>
<dbReference type="Proteomes" id="UP000257559">
    <property type="component" value="Chromosome"/>
</dbReference>
<keyword evidence="1" id="KW-0472">Membrane</keyword>
<reference evidence="3" key="1">
    <citation type="submission" date="2018-06" db="EMBL/GenBank/DDBJ databases">
        <authorList>
            <consortium name="Pathogen Informatics"/>
        </authorList>
    </citation>
    <scope>NUCLEOTIDE SEQUENCE [LARGE SCALE GENOMIC DNA]</scope>
    <source>
        <strain evidence="3">NCTC10132</strain>
    </source>
</reference>
<feature type="transmembrane region" description="Helical" evidence="1">
    <location>
        <begin position="6"/>
        <end position="29"/>
    </location>
</feature>
<dbReference type="EMBL" id="LS991951">
    <property type="protein sequence ID" value="SYV97277.1"/>
    <property type="molecule type" value="Genomic_DNA"/>
</dbReference>
<evidence type="ECO:0000313" key="3">
    <source>
        <dbReference type="Proteomes" id="UP000257559"/>
    </source>
</evidence>
<feature type="non-terminal residue" evidence="2">
    <location>
        <position position="119"/>
    </location>
</feature>
<name>A0A3B0PN91_9BACT</name>
<protein>
    <submittedName>
        <fullName evidence="2">Uncharacterized protein</fullName>
    </submittedName>
</protein>
<accession>A0A3B0PN91</accession>
<evidence type="ECO:0000256" key="1">
    <source>
        <dbReference type="SAM" id="Phobius"/>
    </source>
</evidence>
<keyword evidence="1" id="KW-0812">Transmembrane</keyword>
<gene>
    <name evidence="2" type="ORF">NCTC10132_00640</name>
</gene>
<proteinExistence type="predicted"/>
<organism evidence="2 3">
    <name type="scientific">Mycoplasmopsis edwardii</name>
    <dbReference type="NCBI Taxonomy" id="53558"/>
    <lineage>
        <taxon>Bacteria</taxon>
        <taxon>Bacillati</taxon>
        <taxon>Mycoplasmatota</taxon>
        <taxon>Mycoplasmoidales</taxon>
        <taxon>Metamycoplasmataceae</taxon>
        <taxon>Mycoplasmopsis</taxon>
    </lineage>
</organism>
<keyword evidence="3" id="KW-1185">Reference proteome</keyword>
<dbReference type="AlphaFoldDB" id="A0A3B0PN91"/>
<dbReference type="KEGG" id="medw:NCTC10132_00640"/>
<evidence type="ECO:0000313" key="2">
    <source>
        <dbReference type="EMBL" id="SYV97277.1"/>
    </source>
</evidence>
<sequence>MFFGGIGFVNITTLLINIIYMLISLYLYLFTTNKAKLRIVFSNKINFNEISNMLKDKHFTFSGNQLLNTKDFNYKEVKKNLKNALTSIKYNQVNDNVVFNDYLLDLILSLDEYNEKTLW</sequence>